<proteinExistence type="predicted"/>
<dbReference type="EMBL" id="CM031825">
    <property type="protein sequence ID" value="KAG6732887.1"/>
    <property type="molecule type" value="Genomic_DNA"/>
</dbReference>
<evidence type="ECO:0000313" key="2">
    <source>
        <dbReference type="Proteomes" id="UP000811246"/>
    </source>
</evidence>
<reference evidence="1" key="1">
    <citation type="submission" date="2021-01" db="EMBL/GenBank/DDBJ databases">
        <authorList>
            <person name="Lovell J.T."/>
            <person name="Bentley N."/>
            <person name="Bhattarai G."/>
            <person name="Jenkins J.W."/>
            <person name="Sreedasyam A."/>
            <person name="Alarcon Y."/>
            <person name="Bock C."/>
            <person name="Boston L."/>
            <person name="Carlson J."/>
            <person name="Cervantes K."/>
            <person name="Clermont K."/>
            <person name="Krom N."/>
            <person name="Kubenka K."/>
            <person name="Mamidi S."/>
            <person name="Mattison C."/>
            <person name="Monteros M."/>
            <person name="Pisani C."/>
            <person name="Plott C."/>
            <person name="Rajasekar S."/>
            <person name="Rhein H.S."/>
            <person name="Rohla C."/>
            <person name="Song M."/>
            <person name="Hilaire R.S."/>
            <person name="Shu S."/>
            <person name="Wells L."/>
            <person name="Wang X."/>
            <person name="Webber J."/>
            <person name="Heerema R.J."/>
            <person name="Klein P."/>
            <person name="Conner P."/>
            <person name="Grauke L."/>
            <person name="Grimwood J."/>
            <person name="Schmutz J."/>
            <person name="Randall J.J."/>
        </authorList>
    </citation>
    <scope>NUCLEOTIDE SEQUENCE</scope>
    <source>
        <tissue evidence="1">Leaf</tissue>
    </source>
</reference>
<sequence length="111" mass="12465">MLKCASVAPFRVCSNSLQEVQKQRSHLKKSQGRRSHCRGYNNRNLKCLGLTILVADTTVFDNVTILFAIRAIFLRTISNDMTEFIAAKTLQGARVRRRSSSLSSISHRDGP</sequence>
<dbReference type="AlphaFoldDB" id="A0A922G5P5"/>
<name>A0A922G5P5_CARIL</name>
<protein>
    <submittedName>
        <fullName evidence="1">Uncharacterized protein</fullName>
    </submittedName>
</protein>
<comment type="caution">
    <text evidence="1">The sequence shown here is derived from an EMBL/GenBank/DDBJ whole genome shotgun (WGS) entry which is preliminary data.</text>
</comment>
<accession>A0A922G5P5</accession>
<gene>
    <name evidence="1" type="ORF">I3842_01G199000</name>
</gene>
<dbReference type="Proteomes" id="UP000811246">
    <property type="component" value="Chromosome 1"/>
</dbReference>
<evidence type="ECO:0000313" key="1">
    <source>
        <dbReference type="EMBL" id="KAG6732887.1"/>
    </source>
</evidence>
<organism evidence="1 2">
    <name type="scientific">Carya illinoinensis</name>
    <name type="common">Pecan</name>
    <dbReference type="NCBI Taxonomy" id="32201"/>
    <lineage>
        <taxon>Eukaryota</taxon>
        <taxon>Viridiplantae</taxon>
        <taxon>Streptophyta</taxon>
        <taxon>Embryophyta</taxon>
        <taxon>Tracheophyta</taxon>
        <taxon>Spermatophyta</taxon>
        <taxon>Magnoliopsida</taxon>
        <taxon>eudicotyledons</taxon>
        <taxon>Gunneridae</taxon>
        <taxon>Pentapetalae</taxon>
        <taxon>rosids</taxon>
        <taxon>fabids</taxon>
        <taxon>Fagales</taxon>
        <taxon>Juglandaceae</taxon>
        <taxon>Carya</taxon>
    </lineage>
</organism>